<proteinExistence type="predicted"/>
<accession>A0A251VBD5</accession>
<keyword evidence="2" id="KW-1185">Reference proteome</keyword>
<dbReference type="AlphaFoldDB" id="A0A251VBD5"/>
<sequence>MLFFINVNQIYGSRARCFLIGCCYEIVIKCNLHFDCGEFDVFGSESMVVVQLICRPRVSILKIEDANK</sequence>
<evidence type="ECO:0000313" key="1">
    <source>
        <dbReference type="EMBL" id="OTG32252.1"/>
    </source>
</evidence>
<name>A0A251VBD5_HELAN</name>
<reference evidence="2" key="1">
    <citation type="journal article" date="2017" name="Nature">
        <title>The sunflower genome provides insights into oil metabolism, flowering and Asterid evolution.</title>
        <authorList>
            <person name="Badouin H."/>
            <person name="Gouzy J."/>
            <person name="Grassa C.J."/>
            <person name="Murat F."/>
            <person name="Staton S.E."/>
            <person name="Cottret L."/>
            <person name="Lelandais-Briere C."/>
            <person name="Owens G.L."/>
            <person name="Carrere S."/>
            <person name="Mayjonade B."/>
            <person name="Legrand L."/>
            <person name="Gill N."/>
            <person name="Kane N.C."/>
            <person name="Bowers J.E."/>
            <person name="Hubner S."/>
            <person name="Bellec A."/>
            <person name="Berard A."/>
            <person name="Berges H."/>
            <person name="Blanchet N."/>
            <person name="Boniface M.C."/>
            <person name="Brunel D."/>
            <person name="Catrice O."/>
            <person name="Chaidir N."/>
            <person name="Claudel C."/>
            <person name="Donnadieu C."/>
            <person name="Faraut T."/>
            <person name="Fievet G."/>
            <person name="Helmstetter N."/>
            <person name="King M."/>
            <person name="Knapp S.J."/>
            <person name="Lai Z."/>
            <person name="Le Paslier M.C."/>
            <person name="Lippi Y."/>
            <person name="Lorenzon L."/>
            <person name="Mandel J.R."/>
            <person name="Marage G."/>
            <person name="Marchand G."/>
            <person name="Marquand E."/>
            <person name="Bret-Mestries E."/>
            <person name="Morien E."/>
            <person name="Nambeesan S."/>
            <person name="Nguyen T."/>
            <person name="Pegot-Espagnet P."/>
            <person name="Pouilly N."/>
            <person name="Raftis F."/>
            <person name="Sallet E."/>
            <person name="Schiex T."/>
            <person name="Thomas J."/>
            <person name="Vandecasteele C."/>
            <person name="Vares D."/>
            <person name="Vear F."/>
            <person name="Vautrin S."/>
            <person name="Crespi M."/>
            <person name="Mangin B."/>
            <person name="Burke J.M."/>
            <person name="Salse J."/>
            <person name="Munos S."/>
            <person name="Vincourt P."/>
            <person name="Rieseberg L.H."/>
            <person name="Langlade N.B."/>
        </authorList>
    </citation>
    <scope>NUCLEOTIDE SEQUENCE [LARGE SCALE GENOMIC DNA]</scope>
    <source>
        <strain evidence="2">cv. SF193</strain>
    </source>
</reference>
<dbReference type="EMBL" id="CM007892">
    <property type="protein sequence ID" value="OTG32252.1"/>
    <property type="molecule type" value="Genomic_DNA"/>
</dbReference>
<gene>
    <name evidence="1" type="ORF">HannXRQ_Chr03g0084591</name>
</gene>
<dbReference type="InParanoid" id="A0A251VBD5"/>
<evidence type="ECO:0000313" key="2">
    <source>
        <dbReference type="Proteomes" id="UP000215914"/>
    </source>
</evidence>
<protein>
    <submittedName>
        <fullName evidence="1">Uncharacterized protein</fullName>
    </submittedName>
</protein>
<dbReference type="Proteomes" id="UP000215914">
    <property type="component" value="Chromosome 3"/>
</dbReference>
<organism evidence="1 2">
    <name type="scientific">Helianthus annuus</name>
    <name type="common">Common sunflower</name>
    <dbReference type="NCBI Taxonomy" id="4232"/>
    <lineage>
        <taxon>Eukaryota</taxon>
        <taxon>Viridiplantae</taxon>
        <taxon>Streptophyta</taxon>
        <taxon>Embryophyta</taxon>
        <taxon>Tracheophyta</taxon>
        <taxon>Spermatophyta</taxon>
        <taxon>Magnoliopsida</taxon>
        <taxon>eudicotyledons</taxon>
        <taxon>Gunneridae</taxon>
        <taxon>Pentapetalae</taxon>
        <taxon>asterids</taxon>
        <taxon>campanulids</taxon>
        <taxon>Asterales</taxon>
        <taxon>Asteraceae</taxon>
        <taxon>Asteroideae</taxon>
        <taxon>Heliantheae alliance</taxon>
        <taxon>Heliantheae</taxon>
        <taxon>Helianthus</taxon>
    </lineage>
</organism>